<keyword evidence="2" id="KW-0813">Transport</keyword>
<keyword evidence="3" id="KW-0547">Nucleotide-binding</keyword>
<dbReference type="InterPro" id="IPR017871">
    <property type="entry name" value="ABC_transporter-like_CS"/>
</dbReference>
<dbReference type="InterPro" id="IPR003593">
    <property type="entry name" value="AAA+_ATPase"/>
</dbReference>
<evidence type="ECO:0000256" key="3">
    <source>
        <dbReference type="ARBA" id="ARBA00022741"/>
    </source>
</evidence>
<dbReference type="GO" id="GO:0005524">
    <property type="term" value="F:ATP binding"/>
    <property type="evidence" value="ECO:0007669"/>
    <property type="project" value="UniProtKB-KW"/>
</dbReference>
<keyword evidence="4 6" id="KW-0067">ATP-binding</keyword>
<dbReference type="PROSITE" id="PS00211">
    <property type="entry name" value="ABC_TRANSPORTER_1"/>
    <property type="match status" value="1"/>
</dbReference>
<dbReference type="Proteomes" id="UP000298170">
    <property type="component" value="Unassembled WGS sequence"/>
</dbReference>
<evidence type="ECO:0000256" key="1">
    <source>
        <dbReference type="ARBA" id="ARBA00005417"/>
    </source>
</evidence>
<feature type="domain" description="ABC transporter" evidence="5">
    <location>
        <begin position="2"/>
        <end position="228"/>
    </location>
</feature>
<proteinExistence type="inferred from homology"/>
<dbReference type="Pfam" id="PF00005">
    <property type="entry name" value="ABC_tran"/>
    <property type="match status" value="1"/>
</dbReference>
<gene>
    <name evidence="6" type="ORF">E3T39_00360</name>
</gene>
<reference evidence="6 7" key="1">
    <citation type="submission" date="2019-03" db="EMBL/GenBank/DDBJ databases">
        <title>Genomics of glacier-inhabiting Cryobacterium strains.</title>
        <authorList>
            <person name="Liu Q."/>
            <person name="Xin Y.-H."/>
        </authorList>
    </citation>
    <scope>NUCLEOTIDE SEQUENCE [LARGE SCALE GENOMIC DNA]</scope>
    <source>
        <strain evidence="6 7">Sr39</strain>
    </source>
</reference>
<dbReference type="InterPro" id="IPR003439">
    <property type="entry name" value="ABC_transporter-like_ATP-bd"/>
</dbReference>
<dbReference type="CDD" id="cd03268">
    <property type="entry name" value="ABC_BcrA_bacitracin_resist"/>
    <property type="match status" value="1"/>
</dbReference>
<dbReference type="Gene3D" id="3.40.50.300">
    <property type="entry name" value="P-loop containing nucleotide triphosphate hydrolases"/>
    <property type="match status" value="1"/>
</dbReference>
<evidence type="ECO:0000259" key="5">
    <source>
        <dbReference type="PROSITE" id="PS50893"/>
    </source>
</evidence>
<sequence length="237" mass="25375">MIEFTGITKRYRGRTALDDVSFTVPPGSVTGFLGPNGAGKTTAMRILLGHTRATVGTATVLGSRYAELPNPGRHVGSLLDAGAVHPGRTGRETLRIAARMMGVPIPQVDTVLNRVGLTRREGSTRVRAYSLGMRQRLGIAQALLGEPRVLVLDEPANGLDPQGMAWLRTLVRSLADDGCAVLLSSHLLHEVEQVADRIVMIGNGRVLAAGSTRELAAGHDLEHLYFQLTTPTDRSAE</sequence>
<comment type="similarity">
    <text evidence="1">Belongs to the ABC transporter superfamily.</text>
</comment>
<dbReference type="PANTHER" id="PTHR43335:SF4">
    <property type="entry name" value="ABC TRANSPORTER, ATP-BINDING PROTEIN"/>
    <property type="match status" value="1"/>
</dbReference>
<dbReference type="GO" id="GO:0016887">
    <property type="term" value="F:ATP hydrolysis activity"/>
    <property type="evidence" value="ECO:0007669"/>
    <property type="project" value="InterPro"/>
</dbReference>
<dbReference type="OrthoDB" id="9804819at2"/>
<comment type="caution">
    <text evidence="6">The sequence shown here is derived from an EMBL/GenBank/DDBJ whole genome shotgun (WGS) entry which is preliminary data.</text>
</comment>
<organism evidence="6 7">
    <name type="scientific">Cryobacterium suzukii</name>
    <dbReference type="NCBI Taxonomy" id="1259198"/>
    <lineage>
        <taxon>Bacteria</taxon>
        <taxon>Bacillati</taxon>
        <taxon>Actinomycetota</taxon>
        <taxon>Actinomycetes</taxon>
        <taxon>Micrococcales</taxon>
        <taxon>Microbacteriaceae</taxon>
        <taxon>Cryobacterium</taxon>
    </lineage>
</organism>
<dbReference type="InterPro" id="IPR027417">
    <property type="entry name" value="P-loop_NTPase"/>
</dbReference>
<dbReference type="PROSITE" id="PS50893">
    <property type="entry name" value="ABC_TRANSPORTER_2"/>
    <property type="match status" value="1"/>
</dbReference>
<name>A0A4R9AKE2_9MICO</name>
<dbReference type="SUPFAM" id="SSF52540">
    <property type="entry name" value="P-loop containing nucleoside triphosphate hydrolases"/>
    <property type="match status" value="1"/>
</dbReference>
<evidence type="ECO:0000313" key="7">
    <source>
        <dbReference type="Proteomes" id="UP000298170"/>
    </source>
</evidence>
<dbReference type="PANTHER" id="PTHR43335">
    <property type="entry name" value="ABC TRANSPORTER, ATP-BINDING PROTEIN"/>
    <property type="match status" value="1"/>
</dbReference>
<evidence type="ECO:0000256" key="2">
    <source>
        <dbReference type="ARBA" id="ARBA00022448"/>
    </source>
</evidence>
<dbReference type="EMBL" id="SOHJ01000001">
    <property type="protein sequence ID" value="TFD63199.1"/>
    <property type="molecule type" value="Genomic_DNA"/>
</dbReference>
<dbReference type="RefSeq" id="WP_134512792.1">
    <property type="nucleotide sequence ID" value="NZ_SOHJ01000001.1"/>
</dbReference>
<protein>
    <submittedName>
        <fullName evidence="6">ABC transporter ATP-binding protein</fullName>
    </submittedName>
</protein>
<evidence type="ECO:0000313" key="6">
    <source>
        <dbReference type="EMBL" id="TFD63199.1"/>
    </source>
</evidence>
<dbReference type="AlphaFoldDB" id="A0A4R9AKE2"/>
<keyword evidence="7" id="KW-1185">Reference proteome</keyword>
<evidence type="ECO:0000256" key="4">
    <source>
        <dbReference type="ARBA" id="ARBA00022840"/>
    </source>
</evidence>
<accession>A0A4R9AKE2</accession>
<dbReference type="SMART" id="SM00382">
    <property type="entry name" value="AAA"/>
    <property type="match status" value="1"/>
</dbReference>